<comment type="caution">
    <text evidence="2">The sequence shown here is derived from an EMBL/GenBank/DDBJ whole genome shotgun (WGS) entry which is preliminary data.</text>
</comment>
<proteinExistence type="predicted"/>
<name>A0ABQ9Z0K2_9CRUS</name>
<organism evidence="2 3">
    <name type="scientific">Daphnia magna</name>
    <dbReference type="NCBI Taxonomy" id="35525"/>
    <lineage>
        <taxon>Eukaryota</taxon>
        <taxon>Metazoa</taxon>
        <taxon>Ecdysozoa</taxon>
        <taxon>Arthropoda</taxon>
        <taxon>Crustacea</taxon>
        <taxon>Branchiopoda</taxon>
        <taxon>Diplostraca</taxon>
        <taxon>Cladocera</taxon>
        <taxon>Anomopoda</taxon>
        <taxon>Daphniidae</taxon>
        <taxon>Daphnia</taxon>
    </lineage>
</organism>
<evidence type="ECO:0000313" key="3">
    <source>
        <dbReference type="Proteomes" id="UP001234178"/>
    </source>
</evidence>
<evidence type="ECO:0000256" key="1">
    <source>
        <dbReference type="SAM" id="MobiDB-lite"/>
    </source>
</evidence>
<keyword evidence="3" id="KW-1185">Reference proteome</keyword>
<dbReference type="EMBL" id="JAOYFB010000002">
    <property type="protein sequence ID" value="KAK4006303.1"/>
    <property type="molecule type" value="Genomic_DNA"/>
</dbReference>
<sequence>MNDFCFNRSAQPQLVVTRGGLSNDRVRSQLTMLVDEYLFSRQQQREPVLPIGPVEDVPPTHSDGSRSGGGTKFGSALRAPSLGRTASLPYTR</sequence>
<accession>A0ABQ9Z0K2</accession>
<gene>
    <name evidence="2" type="ORF">OUZ56_011457</name>
</gene>
<feature type="region of interest" description="Disordered" evidence="1">
    <location>
        <begin position="45"/>
        <end position="92"/>
    </location>
</feature>
<evidence type="ECO:0000313" key="2">
    <source>
        <dbReference type="EMBL" id="KAK4006303.1"/>
    </source>
</evidence>
<protein>
    <submittedName>
        <fullName evidence="2">Uncharacterized protein</fullName>
    </submittedName>
</protein>
<reference evidence="2 3" key="1">
    <citation type="journal article" date="2023" name="Nucleic Acids Res.">
        <title>The hologenome of Daphnia magna reveals possible DNA methylation and microbiome-mediated evolution of the host genome.</title>
        <authorList>
            <person name="Chaturvedi A."/>
            <person name="Li X."/>
            <person name="Dhandapani V."/>
            <person name="Marshall H."/>
            <person name="Kissane S."/>
            <person name="Cuenca-Cambronero M."/>
            <person name="Asole G."/>
            <person name="Calvet F."/>
            <person name="Ruiz-Romero M."/>
            <person name="Marangio P."/>
            <person name="Guigo R."/>
            <person name="Rago D."/>
            <person name="Mirbahai L."/>
            <person name="Eastwood N."/>
            <person name="Colbourne J.K."/>
            <person name="Zhou J."/>
            <person name="Mallon E."/>
            <person name="Orsini L."/>
        </authorList>
    </citation>
    <scope>NUCLEOTIDE SEQUENCE [LARGE SCALE GENOMIC DNA]</scope>
    <source>
        <strain evidence="2">LRV0_1</strain>
    </source>
</reference>
<dbReference type="Proteomes" id="UP001234178">
    <property type="component" value="Unassembled WGS sequence"/>
</dbReference>